<dbReference type="Pfam" id="PF13186">
    <property type="entry name" value="SPASM"/>
    <property type="match status" value="1"/>
</dbReference>
<dbReference type="HAMAP" id="MF_00660">
    <property type="entry name" value="PqqE"/>
    <property type="match status" value="1"/>
</dbReference>
<dbReference type="SFLD" id="SFLDG01067">
    <property type="entry name" value="SPASM/twitch_domain_containing"/>
    <property type="match status" value="1"/>
</dbReference>
<evidence type="ECO:0000256" key="1">
    <source>
        <dbReference type="ARBA" id="ARBA00022485"/>
    </source>
</evidence>
<proteinExistence type="inferred from homology"/>
<dbReference type="Proteomes" id="UP000235116">
    <property type="component" value="Chromosome"/>
</dbReference>
<sequence>MKPSPNWKPPSLAKKSRMTSSNFWRMPVHNNGSNPQNNPHRPFWLLAELTYACPLQCPYCSNPEDFASSRTRELNTAQWIDVLEQGRKLGAVQLGLSGGEPCVRQDLEAIVSAAREMGYYTNLLTSTVGLNRARIDRLQQAGLDHIQVSLQGADQRISQRFAGSDFFEHKLAMAKHLRAAGIPMVLNFVVHRHNLHQIEQVLELGVELDAEAVELANCQYHGWAMQNIDALLPTRDELRQAEESVHRFRQQHKTAMPILFVVPDFYEGRPRPCVNGWGTTLMSISPDGNVLPCQGAADLPGYTPCNVKQFSLENIWNNSPLFERFRGLDWLPQPCRSCDEKEQDFGGCRCQAYSLTGDPAATDPACSKSPQHASVLRLIKRAAQHPSDQLIMRSTQRNIINLHE</sequence>
<name>A0A2K9LMP5_9GAMM</name>
<accession>A0A2K9LMP5</accession>
<dbReference type="PROSITE" id="PS51918">
    <property type="entry name" value="RADICAL_SAM"/>
    <property type="match status" value="1"/>
</dbReference>
<comment type="subunit">
    <text evidence="8">Interacts with PqqD. The interaction is necessary for activity of PqqE.</text>
</comment>
<dbReference type="GO" id="GO:0009975">
    <property type="term" value="F:cyclase activity"/>
    <property type="evidence" value="ECO:0007669"/>
    <property type="project" value="UniProtKB-UniRule"/>
</dbReference>
<keyword evidence="6 8" id="KW-0408">Iron</keyword>
<dbReference type="InterPro" id="IPR007197">
    <property type="entry name" value="rSAM"/>
</dbReference>
<feature type="binding site" evidence="8">
    <location>
        <position position="57"/>
    </location>
    <ligand>
        <name>[4Fe-4S] cluster</name>
        <dbReference type="ChEBI" id="CHEBI:49883"/>
        <note>4Fe-4S-S-AdoMet</note>
    </ligand>
</feature>
<evidence type="ECO:0000256" key="6">
    <source>
        <dbReference type="ARBA" id="ARBA00023004"/>
    </source>
</evidence>
<evidence type="ECO:0000313" key="10">
    <source>
        <dbReference type="EMBL" id="AUM13520.1"/>
    </source>
</evidence>
<keyword evidence="2 8" id="KW-0949">S-adenosyl-L-methionine</keyword>
<evidence type="ECO:0000256" key="2">
    <source>
        <dbReference type="ARBA" id="ARBA00022691"/>
    </source>
</evidence>
<keyword evidence="7 8" id="KW-0411">Iron-sulfur</keyword>
<dbReference type="PIRSF" id="PIRSF037420">
    <property type="entry name" value="PQQ_syn_pqqE"/>
    <property type="match status" value="1"/>
</dbReference>
<dbReference type="SFLD" id="SFLDG01386">
    <property type="entry name" value="main_SPASM_domain-containing"/>
    <property type="match status" value="1"/>
</dbReference>
<dbReference type="EC" id="1.21.98.4" evidence="8"/>
<comment type="catalytic activity">
    <reaction evidence="8">
        <text>[PQQ precursor protein] + S-adenosyl-L-methionine = E-Y cross-linked-[PQQ precursor protein] + 5'-deoxyadenosine + L-methionine + H(+)</text>
        <dbReference type="Rhea" id="RHEA:56836"/>
        <dbReference type="Rhea" id="RHEA-COMP:14800"/>
        <dbReference type="Rhea" id="RHEA-COMP:14801"/>
        <dbReference type="ChEBI" id="CHEBI:15378"/>
        <dbReference type="ChEBI" id="CHEBI:17319"/>
        <dbReference type="ChEBI" id="CHEBI:57844"/>
        <dbReference type="ChEBI" id="CHEBI:59789"/>
        <dbReference type="ChEBI" id="CHEBI:141026"/>
        <dbReference type="ChEBI" id="CHEBI:141027"/>
        <dbReference type="EC" id="1.21.98.4"/>
    </reaction>
</comment>
<dbReference type="SFLD" id="SFLDS00029">
    <property type="entry name" value="Radical_SAM"/>
    <property type="match status" value="1"/>
</dbReference>
<feature type="binding site" evidence="8">
    <location>
        <position position="60"/>
    </location>
    <ligand>
        <name>[4Fe-4S] cluster</name>
        <dbReference type="ChEBI" id="CHEBI:49883"/>
        <note>4Fe-4S-S-AdoMet</note>
    </ligand>
</feature>
<keyword evidence="4 8" id="KW-0884">PQQ biosynthesis</keyword>
<keyword evidence="5 8" id="KW-0560">Oxidoreductase</keyword>
<reference evidence="11" key="1">
    <citation type="submission" date="2017-08" db="EMBL/GenBank/DDBJ databases">
        <title>Direct submision.</title>
        <authorList>
            <person name="Kim S.-J."/>
            <person name="Rhee S.-K."/>
        </authorList>
    </citation>
    <scope>NUCLEOTIDE SEQUENCE [LARGE SCALE GENOMIC DNA]</scope>
    <source>
        <strain evidence="11">GI5</strain>
    </source>
</reference>
<dbReference type="PANTHER" id="PTHR11228">
    <property type="entry name" value="RADICAL SAM DOMAIN PROTEIN"/>
    <property type="match status" value="1"/>
</dbReference>
<dbReference type="InterPro" id="IPR058240">
    <property type="entry name" value="rSAM_sf"/>
</dbReference>
<dbReference type="InterPro" id="IPR050377">
    <property type="entry name" value="Radical_SAM_PqqE_MftC-like"/>
</dbReference>
<protein>
    <recommendedName>
        <fullName evidence="8">PqqA peptide cyclase</fullName>
        <ecNumber evidence="8">1.21.98.4</ecNumber>
    </recommendedName>
    <alternativeName>
        <fullName evidence="8">Coenzyme PQQ synthesis protein E</fullName>
    </alternativeName>
</protein>
<comment type="cofactor">
    <cofactor evidence="8">
        <name>[4Fe-4S] cluster</name>
        <dbReference type="ChEBI" id="CHEBI:49883"/>
    </cofactor>
    <text evidence="8">Binds 1 [4Fe-4S] cluster. The cluster is coordinated with 3 cysteines and an exchangeable S-adenosyl-L-methionine.</text>
</comment>
<dbReference type="GO" id="GO:0016491">
    <property type="term" value="F:oxidoreductase activity"/>
    <property type="evidence" value="ECO:0007669"/>
    <property type="project" value="UniProtKB-KW"/>
</dbReference>
<keyword evidence="1 8" id="KW-0004">4Fe-4S</keyword>
<dbReference type="CDD" id="cd01335">
    <property type="entry name" value="Radical_SAM"/>
    <property type="match status" value="1"/>
</dbReference>
<dbReference type="SUPFAM" id="SSF102114">
    <property type="entry name" value="Radical SAM enzymes"/>
    <property type="match status" value="1"/>
</dbReference>
<feature type="binding site" evidence="8">
    <location>
        <position position="53"/>
    </location>
    <ligand>
        <name>[4Fe-4S] cluster</name>
        <dbReference type="ChEBI" id="CHEBI:49883"/>
        <note>4Fe-4S-S-AdoMet</note>
    </ligand>
</feature>
<dbReference type="GO" id="GO:0051539">
    <property type="term" value="F:4 iron, 4 sulfur cluster binding"/>
    <property type="evidence" value="ECO:0007669"/>
    <property type="project" value="UniProtKB-KW"/>
</dbReference>
<evidence type="ECO:0000256" key="4">
    <source>
        <dbReference type="ARBA" id="ARBA00022905"/>
    </source>
</evidence>
<dbReference type="EMBL" id="CP022684">
    <property type="protein sequence ID" value="AUM13520.1"/>
    <property type="molecule type" value="Genomic_DNA"/>
</dbReference>
<evidence type="ECO:0000259" key="9">
    <source>
        <dbReference type="PROSITE" id="PS51918"/>
    </source>
</evidence>
<keyword evidence="11" id="KW-1185">Reference proteome</keyword>
<dbReference type="UniPathway" id="UPA00539"/>
<dbReference type="Pfam" id="PF04055">
    <property type="entry name" value="Radical_SAM"/>
    <property type="match status" value="1"/>
</dbReference>
<dbReference type="NCBIfam" id="TIGR02109">
    <property type="entry name" value="PQQ_syn_pqqE"/>
    <property type="match status" value="1"/>
</dbReference>
<comment type="pathway">
    <text evidence="8">Cofactor biosynthesis; pyrroloquinoline quinone biosynthesis.</text>
</comment>
<keyword evidence="3 8" id="KW-0479">Metal-binding</keyword>
<dbReference type="GO" id="GO:0018189">
    <property type="term" value="P:pyrroloquinoline quinone biosynthetic process"/>
    <property type="evidence" value="ECO:0007669"/>
    <property type="project" value="UniProtKB-UniRule"/>
</dbReference>
<feature type="domain" description="Radical SAM core" evidence="9">
    <location>
        <begin position="39"/>
        <end position="259"/>
    </location>
</feature>
<dbReference type="AlphaFoldDB" id="A0A2K9LMP5"/>
<dbReference type="InterPro" id="IPR011843">
    <property type="entry name" value="PQQ_synth_PqqE_bac"/>
</dbReference>
<dbReference type="PROSITE" id="PS01305">
    <property type="entry name" value="MOAA_NIFB_PQQE"/>
    <property type="match status" value="1"/>
</dbReference>
<dbReference type="NCBIfam" id="TIGR04085">
    <property type="entry name" value="rSAM_more_4Fe4S"/>
    <property type="match status" value="1"/>
</dbReference>
<dbReference type="InterPro" id="IPR006638">
    <property type="entry name" value="Elp3/MiaA/NifB-like_rSAM"/>
</dbReference>
<evidence type="ECO:0000256" key="5">
    <source>
        <dbReference type="ARBA" id="ARBA00023002"/>
    </source>
</evidence>
<dbReference type="InterPro" id="IPR013785">
    <property type="entry name" value="Aldolase_TIM"/>
</dbReference>
<dbReference type="InterPro" id="IPR000385">
    <property type="entry name" value="MoaA_NifB_PqqE_Fe-S-bd_CS"/>
</dbReference>
<evidence type="ECO:0000256" key="3">
    <source>
        <dbReference type="ARBA" id="ARBA00022723"/>
    </source>
</evidence>
<dbReference type="GO" id="GO:0005506">
    <property type="term" value="F:iron ion binding"/>
    <property type="evidence" value="ECO:0007669"/>
    <property type="project" value="UniProtKB-UniRule"/>
</dbReference>
<comment type="function">
    <text evidence="8">Catalyzes the cross-linking of a glutamate residue and a tyrosine residue in the PqqA protein as part of the biosynthesis of pyrroloquinoline quinone (PQQ).</text>
</comment>
<evidence type="ECO:0000256" key="8">
    <source>
        <dbReference type="HAMAP-Rule" id="MF_00660"/>
    </source>
</evidence>
<comment type="similarity">
    <text evidence="8">Belongs to the radical SAM superfamily. PqqE family.</text>
</comment>
<dbReference type="SFLD" id="SFLDF00280">
    <property type="entry name" value="coenzyme_PQQ_synthesis_protein"/>
    <property type="match status" value="1"/>
</dbReference>
<dbReference type="SMART" id="SM00729">
    <property type="entry name" value="Elp3"/>
    <property type="match status" value="1"/>
</dbReference>
<gene>
    <name evidence="8" type="primary">pqqE</name>
    <name evidence="10" type="ORF">Kalk_14295</name>
</gene>
<dbReference type="GO" id="GO:1904047">
    <property type="term" value="F:S-adenosyl-L-methionine binding"/>
    <property type="evidence" value="ECO:0007669"/>
    <property type="project" value="UniProtKB-UniRule"/>
</dbReference>
<dbReference type="PANTHER" id="PTHR11228:SF7">
    <property type="entry name" value="PQQA PEPTIDE CYCLASE"/>
    <property type="match status" value="1"/>
</dbReference>
<dbReference type="InterPro" id="IPR017200">
    <property type="entry name" value="PqqE-like"/>
</dbReference>
<dbReference type="KEGG" id="kak:Kalk_14295"/>
<evidence type="ECO:0000313" key="11">
    <source>
        <dbReference type="Proteomes" id="UP000235116"/>
    </source>
</evidence>
<evidence type="ECO:0000256" key="7">
    <source>
        <dbReference type="ARBA" id="ARBA00023014"/>
    </source>
</evidence>
<dbReference type="InterPro" id="IPR023885">
    <property type="entry name" value="4Fe4S-binding_SPASM_dom"/>
</dbReference>
<dbReference type="Gene3D" id="3.20.20.70">
    <property type="entry name" value="Aldolase class I"/>
    <property type="match status" value="1"/>
</dbReference>
<dbReference type="GO" id="GO:0032324">
    <property type="term" value="P:molybdopterin cofactor biosynthetic process"/>
    <property type="evidence" value="ECO:0007669"/>
    <property type="project" value="UniProtKB-ARBA"/>
</dbReference>
<organism evidence="10 11">
    <name type="scientific">Ketobacter alkanivorans</name>
    <dbReference type="NCBI Taxonomy" id="1917421"/>
    <lineage>
        <taxon>Bacteria</taxon>
        <taxon>Pseudomonadati</taxon>
        <taxon>Pseudomonadota</taxon>
        <taxon>Gammaproteobacteria</taxon>
        <taxon>Pseudomonadales</taxon>
        <taxon>Ketobacteraceae</taxon>
        <taxon>Ketobacter</taxon>
    </lineage>
</organism>